<dbReference type="PANTHER" id="PTHR33392:SF6">
    <property type="entry name" value="POLYISOPRENYL-TEICHOIC ACID--PEPTIDOGLYCAN TEICHOIC ACID TRANSFERASE TAGU"/>
    <property type="match status" value="1"/>
</dbReference>
<evidence type="ECO:0000256" key="2">
    <source>
        <dbReference type="SAM" id="MobiDB-lite"/>
    </source>
</evidence>
<dbReference type="AlphaFoldDB" id="A0A859DPF5"/>
<dbReference type="InterPro" id="IPR050922">
    <property type="entry name" value="LytR/CpsA/Psr_CW_biosynth"/>
</dbReference>
<reference evidence="7 8" key="1">
    <citation type="submission" date="2019-11" db="EMBL/GenBank/DDBJ databases">
        <authorList>
            <person name="Ren C."/>
            <person name="Wang H."/>
            <person name="Xu Y."/>
        </authorList>
    </citation>
    <scope>NUCLEOTIDE SEQUENCE [LARGE SCALE GENOMIC DNA]</scope>
    <source>
        <strain evidence="8">JNU-WLY1368</strain>
        <strain evidence="5 7">LBM 19010</strain>
    </source>
</reference>
<name>A0A859DPF5_9FIRM</name>
<dbReference type="Pfam" id="PF03816">
    <property type="entry name" value="LytR_cpsA_psr"/>
    <property type="match status" value="1"/>
</dbReference>
<feature type="compositionally biased region" description="Basic and acidic residues" evidence="2">
    <location>
        <begin position="34"/>
        <end position="45"/>
    </location>
</feature>
<evidence type="ECO:0000313" key="5">
    <source>
        <dbReference type="EMBL" id="QKN23424.1"/>
    </source>
</evidence>
<evidence type="ECO:0000313" key="8">
    <source>
        <dbReference type="Proteomes" id="UP000509623"/>
    </source>
</evidence>
<dbReference type="PANTHER" id="PTHR33392">
    <property type="entry name" value="POLYISOPRENYL-TEICHOIC ACID--PEPTIDOGLYCAN TEICHOIC ACID TRANSFERASE TAGU"/>
    <property type="match status" value="1"/>
</dbReference>
<dbReference type="NCBIfam" id="TIGR00350">
    <property type="entry name" value="lytR_cpsA_psr"/>
    <property type="match status" value="1"/>
</dbReference>
<dbReference type="InterPro" id="IPR004474">
    <property type="entry name" value="LytR_CpsA_psr"/>
</dbReference>
<organism evidence="5 7">
    <name type="scientific">Caproicibacterium lactatifermentans</name>
    <dbReference type="NCBI Taxonomy" id="2666138"/>
    <lineage>
        <taxon>Bacteria</taxon>
        <taxon>Bacillati</taxon>
        <taxon>Bacillota</taxon>
        <taxon>Clostridia</taxon>
        <taxon>Eubacteriales</taxon>
        <taxon>Oscillospiraceae</taxon>
        <taxon>Caproicibacterium</taxon>
    </lineage>
</organism>
<evidence type="ECO:0000256" key="1">
    <source>
        <dbReference type="ARBA" id="ARBA00006068"/>
    </source>
</evidence>
<accession>A0A859DPF5</accession>
<dbReference type="KEGG" id="clf:GJQ69_02300"/>
<reference evidence="6" key="2">
    <citation type="journal article" date="2021" name="Appl. Environ. Microbiol.">
        <title>Adaptability of a Caproate-Producing Bacterium Contributes to Its Dominance in an Anaerobic Fermentation System.</title>
        <authorList>
            <person name="Wang H."/>
            <person name="Gu Y."/>
            <person name="Zhou W."/>
            <person name="Zhao D."/>
            <person name="Qiao Z."/>
            <person name="Zheng J."/>
            <person name="Gao J."/>
            <person name="Chen X."/>
            <person name="Ren C."/>
            <person name="Xu Y."/>
        </authorList>
    </citation>
    <scope>NUCLEOTIDE SEQUENCE</scope>
    <source>
        <strain evidence="6">JNU-WLY1368</strain>
    </source>
</reference>
<sequence length="437" mass="49618">MRVQNFLQKTRFLKPMSNSPQNGGSRRPPQRDPYTQRRQQDRPPADNRNIYSHSSRRPRTDEPLVDASAYSARRRRANARRTRPTQVRYHDGFDPDDQATTVDRRRSVSPSGSGRHTPYGSTARRKRGGHHIFRNVICILLALLVLSFAWLTALFSNMNRTHNTVSQSTYVRTPEHAPDWKVMSSPLVTNVLLIGMDLASGDVHRSDSLILLSFDHTHNKIKMTSFLRDTYVEIPNHGRQKLNAAFAYGGPALTMQTLENNYRIKIDKYLAVDFDSFSTIISDVGGIDVTLDQGLCIEFNKNLATHFTPGKYNLKGVQALYYTRIRNYGNDYGRAQRQREVIGQLMKKLALSGPFKLTATMNKFLPLVWTNMSASSLAGISITSLPMLLSKQKTQQIPADGTFKGETLRSVGWVEVAQMEKNCRLLRQFIYETNSTS</sequence>
<keyword evidence="3" id="KW-0812">Transmembrane</keyword>
<reference evidence="6" key="3">
    <citation type="journal article" date="2022" name="Int. J. Syst. Evol. Microbiol.">
        <title>Caproicibacterium lactatifermentans sp. nov., isolated from pit clay used for the production of Chinese strong aroma-type liquor.</title>
        <authorList>
            <person name="Wang H."/>
            <person name="Gu Y."/>
            <person name="Zhao D."/>
            <person name="Qiao Z."/>
            <person name="Zheng J."/>
            <person name="Gao J."/>
            <person name="Ren C."/>
            <person name="Xu Y."/>
        </authorList>
    </citation>
    <scope>NUCLEOTIDE SEQUENCE</scope>
    <source>
        <strain evidence="6">JNU-WLY1368</strain>
    </source>
</reference>
<evidence type="ECO:0000313" key="6">
    <source>
        <dbReference type="EMBL" id="QKO29898.1"/>
    </source>
</evidence>
<protein>
    <recommendedName>
        <fullName evidence="4">Cell envelope-related transcriptional attenuator domain-containing protein</fullName>
    </recommendedName>
</protein>
<evidence type="ECO:0000256" key="3">
    <source>
        <dbReference type="SAM" id="Phobius"/>
    </source>
</evidence>
<dbReference type="Proteomes" id="UP000501316">
    <property type="component" value="Chromosome"/>
</dbReference>
<dbReference type="Proteomes" id="UP000509623">
    <property type="component" value="Chromosome"/>
</dbReference>
<keyword evidence="3" id="KW-1133">Transmembrane helix</keyword>
<feature type="region of interest" description="Disordered" evidence="2">
    <location>
        <begin position="1"/>
        <end position="125"/>
    </location>
</feature>
<feature type="transmembrane region" description="Helical" evidence="3">
    <location>
        <begin position="132"/>
        <end position="155"/>
    </location>
</feature>
<proteinExistence type="inferred from homology"/>
<feature type="domain" description="Cell envelope-related transcriptional attenuator" evidence="4">
    <location>
        <begin position="205"/>
        <end position="349"/>
    </location>
</feature>
<evidence type="ECO:0000313" key="7">
    <source>
        <dbReference type="Proteomes" id="UP000501316"/>
    </source>
</evidence>
<evidence type="ECO:0000259" key="4">
    <source>
        <dbReference type="Pfam" id="PF03816"/>
    </source>
</evidence>
<keyword evidence="8" id="KW-1185">Reference proteome</keyword>
<feature type="compositionally biased region" description="Basic residues" evidence="2">
    <location>
        <begin position="72"/>
        <end position="83"/>
    </location>
</feature>
<dbReference type="Gene3D" id="3.40.630.190">
    <property type="entry name" value="LCP protein"/>
    <property type="match status" value="1"/>
</dbReference>
<keyword evidence="3" id="KW-0472">Membrane</keyword>
<dbReference type="EMBL" id="CP046161">
    <property type="protein sequence ID" value="QKO29898.1"/>
    <property type="molecule type" value="Genomic_DNA"/>
</dbReference>
<gene>
    <name evidence="5" type="ORF">GJQ69_02300</name>
    <name evidence="6" type="ORF">GKP14_02055</name>
</gene>
<dbReference type="EMBL" id="CP046051">
    <property type="protein sequence ID" value="QKN23424.1"/>
    <property type="molecule type" value="Genomic_DNA"/>
</dbReference>
<comment type="similarity">
    <text evidence="1">Belongs to the LytR/CpsA/Psr (LCP) family.</text>
</comment>